<gene>
    <name evidence="5" type="primary">rihA_2</name>
    <name evidence="4" type="synonym">rihA_1</name>
    <name evidence="4" type="ORF">Scinn_44600</name>
    <name evidence="5" type="ORF">Scinn_44670</name>
</gene>
<dbReference type="Pfam" id="PF01156">
    <property type="entry name" value="IU_nuc_hydro"/>
    <property type="match status" value="1"/>
</dbReference>
<sequence>MRGSPVRTLVPGADQVARAAEAAVRGEVSVVSVPVPPSVPASVPAPASVPVPVPVVIDCDPGHDDALAILLAAGDPGVDLLAVTTVAGNQTVEKTTLNALRVCTVAGITGVPVAAGCAGPLVEPLRVADDVHGVSGLDGPRFPEPSLAAEPEHAVELLRRILAGHPEPVTLVPTAPLTNIALLLTRYPELAGRIREIVLMGGSTDRGNRTPAAEFNIHTDPEAADIVFRSGVPVTMCGLNVTHQALATPEVVARFEALDTDLGRICAELLGFFAGTYRRLWGFPAPPVHDPVAVARVIDPGLVTCVDAHVAVELHGRHTRGATVVDLHGTLGLPANARVAVGLRADLFWDRLLAAVATLGGGTDQAGPPGAAYGGSR</sequence>
<reference evidence="5" key="2">
    <citation type="submission" date="2024-05" db="EMBL/GenBank/DDBJ databases">
        <title>Whole genome shotgun sequence of Streptomyces cinnamonensis NBRC 15873.</title>
        <authorList>
            <person name="Komaki H."/>
            <person name="Tamura T."/>
        </authorList>
    </citation>
    <scope>NUCLEOTIDE SEQUENCE</scope>
    <source>
        <strain evidence="5 6">NBRC 15873</strain>
    </source>
</reference>
<dbReference type="PANTHER" id="PTHR12304">
    <property type="entry name" value="INOSINE-URIDINE PREFERRING NUCLEOSIDE HYDROLASE"/>
    <property type="match status" value="1"/>
</dbReference>
<accession>A0ABQ3NQI3</accession>
<evidence type="ECO:0000313" key="4">
    <source>
        <dbReference type="EMBL" id="GHI14997.1"/>
    </source>
</evidence>
<proteinExistence type="predicted"/>
<evidence type="ECO:0000313" key="6">
    <source>
        <dbReference type="Proteomes" id="UP000660554"/>
    </source>
</evidence>
<feature type="domain" description="Inosine/uridine-preferring nucleoside hydrolase" evidence="3">
    <location>
        <begin position="55"/>
        <end position="350"/>
    </location>
</feature>
<keyword evidence="6" id="KW-1185">Reference proteome</keyword>
<dbReference type="SUPFAM" id="SSF53590">
    <property type="entry name" value="Nucleoside hydrolase"/>
    <property type="match status" value="1"/>
</dbReference>
<name>A0ABQ3NQI3_STRVG</name>
<evidence type="ECO:0000259" key="3">
    <source>
        <dbReference type="Pfam" id="PF01156"/>
    </source>
</evidence>
<dbReference type="EMBL" id="BNDV01000010">
    <property type="protein sequence ID" value="GHI14997.1"/>
    <property type="molecule type" value="Genomic_DNA"/>
</dbReference>
<dbReference type="EMBL" id="BNDV01000010">
    <property type="protein sequence ID" value="GHI15004.1"/>
    <property type="molecule type" value="Genomic_DNA"/>
</dbReference>
<dbReference type="Gene3D" id="3.90.245.10">
    <property type="entry name" value="Ribonucleoside hydrolase-like"/>
    <property type="match status" value="1"/>
</dbReference>
<dbReference type="CDD" id="cd02651">
    <property type="entry name" value="nuc_hydro_IU_UC_XIUA"/>
    <property type="match status" value="1"/>
</dbReference>
<dbReference type="InterPro" id="IPR036452">
    <property type="entry name" value="Ribo_hydro-like"/>
</dbReference>
<protein>
    <submittedName>
        <fullName evidence="5">Pyrimidine-specific ribonucleoside hydrolase RihA</fullName>
    </submittedName>
</protein>
<dbReference type="InterPro" id="IPR001910">
    <property type="entry name" value="Inosine/uridine_hydrolase_dom"/>
</dbReference>
<keyword evidence="1 5" id="KW-0378">Hydrolase</keyword>
<comment type="caution">
    <text evidence="5">The sequence shown here is derived from an EMBL/GenBank/DDBJ whole genome shotgun (WGS) entry which is preliminary data.</text>
</comment>
<evidence type="ECO:0000313" key="5">
    <source>
        <dbReference type="EMBL" id="GHI15004.1"/>
    </source>
</evidence>
<dbReference type="Proteomes" id="UP000660554">
    <property type="component" value="Unassembled WGS sequence"/>
</dbReference>
<dbReference type="PANTHER" id="PTHR12304:SF4">
    <property type="entry name" value="URIDINE NUCLEOSIDASE"/>
    <property type="match status" value="1"/>
</dbReference>
<dbReference type="InterPro" id="IPR023186">
    <property type="entry name" value="IUNH"/>
</dbReference>
<reference evidence="6" key="1">
    <citation type="submission" date="2020-09" db="EMBL/GenBank/DDBJ databases">
        <title>Whole genome shotgun sequence of Streptomyces cinnamonensis NBRC 15873.</title>
        <authorList>
            <person name="Komaki H."/>
            <person name="Tamura T."/>
        </authorList>
    </citation>
    <scope>NUCLEOTIDE SEQUENCE [LARGE SCALE GENOMIC DNA]</scope>
    <source>
        <strain evidence="6">NBRC 15873</strain>
    </source>
</reference>
<dbReference type="GO" id="GO:0016787">
    <property type="term" value="F:hydrolase activity"/>
    <property type="evidence" value="ECO:0007669"/>
    <property type="project" value="UniProtKB-KW"/>
</dbReference>
<keyword evidence="2" id="KW-0326">Glycosidase</keyword>
<organism evidence="5 6">
    <name type="scientific">Streptomyces virginiae</name>
    <name type="common">Streptomyces cinnamonensis</name>
    <dbReference type="NCBI Taxonomy" id="1961"/>
    <lineage>
        <taxon>Bacteria</taxon>
        <taxon>Bacillati</taxon>
        <taxon>Actinomycetota</taxon>
        <taxon>Actinomycetes</taxon>
        <taxon>Kitasatosporales</taxon>
        <taxon>Streptomycetaceae</taxon>
        <taxon>Streptomyces</taxon>
    </lineage>
</organism>
<evidence type="ECO:0000256" key="2">
    <source>
        <dbReference type="ARBA" id="ARBA00023295"/>
    </source>
</evidence>
<evidence type="ECO:0000256" key="1">
    <source>
        <dbReference type="ARBA" id="ARBA00022801"/>
    </source>
</evidence>